<dbReference type="KEGG" id="carl:PXC00_10585"/>
<organism evidence="1 2">
    <name type="scientific">Caproicibacterium argilliputei</name>
    <dbReference type="NCBI Taxonomy" id="3030016"/>
    <lineage>
        <taxon>Bacteria</taxon>
        <taxon>Bacillati</taxon>
        <taxon>Bacillota</taxon>
        <taxon>Clostridia</taxon>
        <taxon>Eubacteriales</taxon>
        <taxon>Oscillospiraceae</taxon>
        <taxon>Caproicibacterium</taxon>
    </lineage>
</organism>
<dbReference type="SUPFAM" id="SSF55874">
    <property type="entry name" value="ATPase domain of HSP90 chaperone/DNA topoisomerase II/histidine kinase"/>
    <property type="match status" value="1"/>
</dbReference>
<proteinExistence type="predicted"/>
<evidence type="ECO:0000313" key="1">
    <source>
        <dbReference type="EMBL" id="WOC31651.1"/>
    </source>
</evidence>
<dbReference type="RefSeq" id="WP_275847052.1">
    <property type="nucleotide sequence ID" value="NZ_CP135996.1"/>
</dbReference>
<dbReference type="AlphaFoldDB" id="A0AA97H0L0"/>
<gene>
    <name evidence="1" type="ORF">PXC00_10585</name>
</gene>
<reference evidence="1" key="1">
    <citation type="submission" date="2023-09" db="EMBL/GenBank/DDBJ databases">
        <authorList>
            <person name="Zeng C."/>
        </authorList>
    </citation>
    <scope>NUCLEOTIDE SEQUENCE</scope>
    <source>
        <strain evidence="1">ZCY20-5</strain>
    </source>
</reference>
<reference evidence="1" key="2">
    <citation type="submission" date="2024-06" db="EMBL/GenBank/DDBJ databases">
        <title>Caproicibacterium argilliputei sp. nov, a novel caproic acid producing anaerobic bacterium isolated from pit mud.</title>
        <authorList>
            <person name="Xia S."/>
        </authorList>
    </citation>
    <scope>NUCLEOTIDE SEQUENCE</scope>
    <source>
        <strain evidence="1">ZCY20-5</strain>
    </source>
</reference>
<accession>A0AA97H0L0</accession>
<keyword evidence="2" id="KW-1185">Reference proteome</keyword>
<evidence type="ECO:0000313" key="2">
    <source>
        <dbReference type="Proteomes" id="UP001300604"/>
    </source>
</evidence>
<dbReference type="InterPro" id="IPR036890">
    <property type="entry name" value="HATPase_C_sf"/>
</dbReference>
<dbReference type="Gene3D" id="3.30.565.10">
    <property type="entry name" value="Histidine kinase-like ATPase, C-terminal domain"/>
    <property type="match status" value="1"/>
</dbReference>
<dbReference type="Proteomes" id="UP001300604">
    <property type="component" value="Chromosome"/>
</dbReference>
<name>A0AA97H0L0_9FIRM</name>
<sequence>MKTINLQMSLISTKPSYDRFAKLQQEILTSPEHEIELHIDIEKRLGLSFLFCISTLPTLAECHGKTVHIICNNRSQLLFYKSGYIPNLNGIQDHVDIAPYLQKNSRIIKGVKDIYTLVKEITMDAPVEMSDDLAALFTSKVGEMYNNSLEHSEGKWVIGGKFFKNQKYKYCFACYDTGIGIPQKIIQNVDTNLTEIQAFKWAMKRGNSTANKGKGSLIPRGLGLDLLQGFAKANEGAIRICSNKVFYTYNQRNKSQYFELGQHRTEKKLR</sequence>
<dbReference type="EMBL" id="CP135996">
    <property type="protein sequence ID" value="WOC31651.1"/>
    <property type="molecule type" value="Genomic_DNA"/>
</dbReference>
<protein>
    <submittedName>
        <fullName evidence="1">Uncharacterized protein</fullName>
    </submittedName>
</protein>